<evidence type="ECO:0000313" key="4">
    <source>
        <dbReference type="Proteomes" id="UP001262582"/>
    </source>
</evidence>
<dbReference type="Proteomes" id="UP001262582">
    <property type="component" value="Unassembled WGS sequence"/>
</dbReference>
<gene>
    <name evidence="3" type="ORF">RM539_05575</name>
</gene>
<dbReference type="PROSITE" id="PS51257">
    <property type="entry name" value="PROKAR_LIPOPROTEIN"/>
    <property type="match status" value="1"/>
</dbReference>
<accession>A0ABU3D3D2</accession>
<keyword evidence="4" id="KW-1185">Reference proteome</keyword>
<comment type="caution">
    <text evidence="3">The sequence shown here is derived from an EMBL/GenBank/DDBJ whole genome shotgun (WGS) entry which is preliminary data.</text>
</comment>
<feature type="domain" description="Lipocalin-like" evidence="2">
    <location>
        <begin position="31"/>
        <end position="102"/>
    </location>
</feature>
<name>A0ABU3D3D2_9FLAO</name>
<feature type="signal peptide" evidence="1">
    <location>
        <begin position="1"/>
        <end position="15"/>
    </location>
</feature>
<organism evidence="3 4">
    <name type="scientific">Autumnicola musiva</name>
    <dbReference type="NCBI Taxonomy" id="3075589"/>
    <lineage>
        <taxon>Bacteria</taxon>
        <taxon>Pseudomonadati</taxon>
        <taxon>Bacteroidota</taxon>
        <taxon>Flavobacteriia</taxon>
        <taxon>Flavobacteriales</taxon>
        <taxon>Flavobacteriaceae</taxon>
        <taxon>Autumnicola</taxon>
    </lineage>
</organism>
<sequence>MKRLFILLIPMMAMAACSSDDDASGSSDDQILGTWYLAEINNAGNLPFVVNDCTSDSNITFNSDNTAYSEYYTVTTSSNCISEEEEGNWSKGDEESKYTFSIPFLGPREGTVIFSSETEFSFYPDDLTSDDPNNDPYIVFEKR</sequence>
<dbReference type="InterPro" id="IPR024311">
    <property type="entry name" value="Lipocalin-like"/>
</dbReference>
<reference evidence="3 4" key="1">
    <citation type="submission" date="2023-09" db="EMBL/GenBank/DDBJ databases">
        <authorList>
            <person name="Rey-Velasco X."/>
        </authorList>
    </citation>
    <scope>NUCLEOTIDE SEQUENCE [LARGE SCALE GENOMIC DNA]</scope>
    <source>
        <strain evidence="3 4">F117</strain>
    </source>
</reference>
<dbReference type="EMBL" id="JAVRHK010000003">
    <property type="protein sequence ID" value="MDT0676049.1"/>
    <property type="molecule type" value="Genomic_DNA"/>
</dbReference>
<evidence type="ECO:0000259" key="2">
    <source>
        <dbReference type="Pfam" id="PF13648"/>
    </source>
</evidence>
<keyword evidence="1" id="KW-0732">Signal</keyword>
<proteinExistence type="predicted"/>
<evidence type="ECO:0000256" key="1">
    <source>
        <dbReference type="SAM" id="SignalP"/>
    </source>
</evidence>
<evidence type="ECO:0000313" key="3">
    <source>
        <dbReference type="EMBL" id="MDT0676049.1"/>
    </source>
</evidence>
<dbReference type="Pfam" id="PF13648">
    <property type="entry name" value="Lipocalin_4"/>
    <property type="match status" value="1"/>
</dbReference>
<protein>
    <submittedName>
        <fullName evidence="3">Lipocalin family protein</fullName>
    </submittedName>
</protein>
<dbReference type="RefSeq" id="WP_311502442.1">
    <property type="nucleotide sequence ID" value="NZ_JAVRHK010000003.1"/>
</dbReference>
<feature type="chain" id="PRO_5046865316" evidence="1">
    <location>
        <begin position="16"/>
        <end position="143"/>
    </location>
</feature>